<dbReference type="AlphaFoldDB" id="A0A382GMV8"/>
<evidence type="ECO:0000313" key="2">
    <source>
        <dbReference type="EMBL" id="SVB76125.1"/>
    </source>
</evidence>
<organism evidence="2">
    <name type="scientific">marine metagenome</name>
    <dbReference type="NCBI Taxonomy" id="408172"/>
    <lineage>
        <taxon>unclassified sequences</taxon>
        <taxon>metagenomes</taxon>
        <taxon>ecological metagenomes</taxon>
    </lineage>
</organism>
<dbReference type="Pfam" id="PF04126">
    <property type="entry name" value="Cyclophil_like"/>
    <property type="match status" value="1"/>
</dbReference>
<dbReference type="EMBL" id="UINC01056282">
    <property type="protein sequence ID" value="SVB76125.1"/>
    <property type="molecule type" value="Genomic_DNA"/>
</dbReference>
<gene>
    <name evidence="2" type="ORF">METZ01_LOCUS228979</name>
</gene>
<evidence type="ECO:0000259" key="1">
    <source>
        <dbReference type="Pfam" id="PF04126"/>
    </source>
</evidence>
<dbReference type="SUPFAM" id="SSF50891">
    <property type="entry name" value="Cyclophilin-like"/>
    <property type="match status" value="1"/>
</dbReference>
<protein>
    <recommendedName>
        <fullName evidence="1">Cyclophilin TM1367-like domain-containing protein</fullName>
    </recommendedName>
</protein>
<dbReference type="InterPro" id="IPR029000">
    <property type="entry name" value="Cyclophilin-like_dom_sf"/>
</dbReference>
<sequence length="126" mass="13961">MQMGTVSSFNVFLEINAKERISCQLKRHLSPITVGLITRALPIHGNAHQIGHSIIYFETKINSGIERKRSDFKKGDIAFLPTEGSICFYIDDVIGGKSMTIIGKIIGDIEKLKDVKASDILSLSRN</sequence>
<feature type="domain" description="Cyclophilin TM1367-like" evidence="1">
    <location>
        <begin position="18"/>
        <end position="119"/>
    </location>
</feature>
<accession>A0A382GMV8</accession>
<name>A0A382GMV8_9ZZZZ</name>
<reference evidence="2" key="1">
    <citation type="submission" date="2018-05" db="EMBL/GenBank/DDBJ databases">
        <authorList>
            <person name="Lanie J.A."/>
            <person name="Ng W.-L."/>
            <person name="Kazmierczak K.M."/>
            <person name="Andrzejewski T.M."/>
            <person name="Davidsen T.M."/>
            <person name="Wayne K.J."/>
            <person name="Tettelin H."/>
            <person name="Glass J.I."/>
            <person name="Rusch D."/>
            <person name="Podicherti R."/>
            <person name="Tsui H.-C.T."/>
            <person name="Winkler M.E."/>
        </authorList>
    </citation>
    <scope>NUCLEOTIDE SEQUENCE</scope>
</reference>
<dbReference type="Gene3D" id="2.40.100.20">
    <property type="match status" value="1"/>
</dbReference>
<proteinExistence type="predicted"/>
<dbReference type="InterPro" id="IPR025658">
    <property type="entry name" value="Cyclophilin_TM1367"/>
</dbReference>